<dbReference type="GO" id="GO:0008168">
    <property type="term" value="F:methyltransferase activity"/>
    <property type="evidence" value="ECO:0007669"/>
    <property type="project" value="UniProtKB-KW"/>
</dbReference>
<dbReference type="EMBL" id="JAIOUQ010000007">
    <property type="protein sequence ID" value="MBZ2165825.1"/>
    <property type="molecule type" value="Genomic_DNA"/>
</dbReference>
<protein>
    <submittedName>
        <fullName evidence="1">Class I SAM-dependent methyltransferase</fullName>
    </submittedName>
</protein>
<evidence type="ECO:0000313" key="1">
    <source>
        <dbReference type="EMBL" id="MBZ2165825.1"/>
    </source>
</evidence>
<dbReference type="AlphaFoldDB" id="A0A8T5V2C0"/>
<dbReference type="Gene3D" id="3.40.50.150">
    <property type="entry name" value="Vaccinia Virus protein VP39"/>
    <property type="match status" value="1"/>
</dbReference>
<dbReference type="Pfam" id="PF13489">
    <property type="entry name" value="Methyltransf_23"/>
    <property type="match status" value="1"/>
</dbReference>
<reference evidence="2" key="1">
    <citation type="journal article" date="2022" name="Microbiol. Resour. Announc.">
        <title>Draft Genome Sequence of a Methanogenic Archaeon from West Spitsbergen Permafrost.</title>
        <authorList>
            <person name="Trubitsyn V."/>
            <person name="Rivkina E."/>
            <person name="Shcherbakova V."/>
        </authorList>
    </citation>
    <scope>NUCLEOTIDE SEQUENCE [LARGE SCALE GENOMIC DNA]</scope>
    <source>
        <strain evidence="2">VT</strain>
    </source>
</reference>
<dbReference type="RefSeq" id="WP_223791406.1">
    <property type="nucleotide sequence ID" value="NZ_JAIOUQ010000007.1"/>
</dbReference>
<keyword evidence="1" id="KW-0489">Methyltransferase</keyword>
<dbReference type="SUPFAM" id="SSF53335">
    <property type="entry name" value="S-adenosyl-L-methionine-dependent methyltransferases"/>
    <property type="match status" value="1"/>
</dbReference>
<evidence type="ECO:0000313" key="2">
    <source>
        <dbReference type="Proteomes" id="UP000825933"/>
    </source>
</evidence>
<keyword evidence="1" id="KW-0808">Transferase</keyword>
<proteinExistence type="predicted"/>
<gene>
    <name evidence="1" type="ORF">K8N75_07215</name>
</gene>
<comment type="caution">
    <text evidence="1">The sequence shown here is derived from an EMBL/GenBank/DDBJ whole genome shotgun (WGS) entry which is preliminary data.</text>
</comment>
<name>A0A8T5V2C0_9EURY</name>
<sequence>MGNGLIKTEFDFGWKEWQDAPHYAHLAFEYQKGSVVDVGCATCELYKFLRNNGWKDKYYGIDNTKYDISYPSDINLIIGDASETEIPKVDTVILYNILEHVDEPLLLLEKSIKACRENVLIYVPQRNEEMWMKGIVEFHQLDKTHKHCGFSKEEIYNIVSLSGGKISNYKDMVLRDATIGVNLWNNRIPRFIVGKLNKIFSSKNFYQEIWCEITK</sequence>
<accession>A0A8T5V2C0</accession>
<keyword evidence="2" id="KW-1185">Reference proteome</keyword>
<dbReference type="Proteomes" id="UP000825933">
    <property type="component" value="Unassembled WGS sequence"/>
</dbReference>
<dbReference type="GO" id="GO:0032259">
    <property type="term" value="P:methylation"/>
    <property type="evidence" value="ECO:0007669"/>
    <property type="project" value="UniProtKB-KW"/>
</dbReference>
<dbReference type="InterPro" id="IPR029063">
    <property type="entry name" value="SAM-dependent_MTases_sf"/>
</dbReference>
<organism evidence="1 2">
    <name type="scientific">Methanobacterium spitsbergense</name>
    <dbReference type="NCBI Taxonomy" id="2874285"/>
    <lineage>
        <taxon>Archaea</taxon>
        <taxon>Methanobacteriati</taxon>
        <taxon>Methanobacteriota</taxon>
        <taxon>Methanomada group</taxon>
        <taxon>Methanobacteria</taxon>
        <taxon>Methanobacteriales</taxon>
        <taxon>Methanobacteriaceae</taxon>
        <taxon>Methanobacterium</taxon>
    </lineage>
</organism>